<dbReference type="NCBIfam" id="NF003989">
    <property type="entry name" value="PRK05472.1-3"/>
    <property type="match status" value="1"/>
</dbReference>
<dbReference type="NCBIfam" id="NF003994">
    <property type="entry name" value="PRK05472.2-3"/>
    <property type="match status" value="1"/>
</dbReference>
<comment type="caution">
    <text evidence="7">Lacks conserved residue(s) required for the propagation of feature annotation.</text>
</comment>
<dbReference type="Proteomes" id="UP001332192">
    <property type="component" value="Chromosome"/>
</dbReference>
<reference evidence="9 10" key="1">
    <citation type="journal article" date="2024" name="Front. Microbiol.">
        <title>Novel thermophilic genera Geochorda gen. nov. and Carboxydochorda gen. nov. from the deep terrestrial subsurface reveal the ecophysiological diversity in the class Limnochordia.</title>
        <authorList>
            <person name="Karnachuk O.V."/>
            <person name="Lukina A.P."/>
            <person name="Avakyan M.R."/>
            <person name="Kadnikov V.V."/>
            <person name="Begmatov S."/>
            <person name="Beletsky A.V."/>
            <person name="Vlasova K.G."/>
            <person name="Novikov A.A."/>
            <person name="Shcherbakova V.A."/>
            <person name="Mardanov A.V."/>
            <person name="Ravin N.V."/>
        </authorList>
    </citation>
    <scope>NUCLEOTIDE SEQUENCE [LARGE SCALE GENOMIC DNA]</scope>
    <source>
        <strain evidence="9 10">L945</strain>
    </source>
</reference>
<dbReference type="InterPro" id="IPR003781">
    <property type="entry name" value="CoA-bd"/>
</dbReference>
<feature type="domain" description="CoA-binding" evidence="8">
    <location>
        <begin position="81"/>
        <end position="187"/>
    </location>
</feature>
<evidence type="ECO:0000256" key="5">
    <source>
        <dbReference type="ARBA" id="ARBA00023125"/>
    </source>
</evidence>
<evidence type="ECO:0000256" key="3">
    <source>
        <dbReference type="ARBA" id="ARBA00023015"/>
    </source>
</evidence>
<name>A0ABZ1C4N8_9FIRM</name>
<dbReference type="Pfam" id="PF06971">
    <property type="entry name" value="Put_DNA-bind_N"/>
    <property type="match status" value="1"/>
</dbReference>
<dbReference type="NCBIfam" id="NF003996">
    <property type="entry name" value="PRK05472.2-5"/>
    <property type="match status" value="1"/>
</dbReference>
<dbReference type="RefSeq" id="WP_324718237.1">
    <property type="nucleotide sequence ID" value="NZ_CP141615.1"/>
</dbReference>
<organism evidence="9 10">
    <name type="scientific">Carboxydichorda subterranea</name>
    <dbReference type="NCBI Taxonomy" id="3109565"/>
    <lineage>
        <taxon>Bacteria</taxon>
        <taxon>Bacillati</taxon>
        <taxon>Bacillota</taxon>
        <taxon>Limnochordia</taxon>
        <taxon>Limnochordales</taxon>
        <taxon>Geochordaceae</taxon>
        <taxon>Carboxydichorda</taxon>
    </lineage>
</organism>
<dbReference type="Gene3D" id="1.10.10.10">
    <property type="entry name" value="Winged helix-like DNA-binding domain superfamily/Winged helix DNA-binding domain"/>
    <property type="match status" value="1"/>
</dbReference>
<dbReference type="HAMAP" id="MF_01131">
    <property type="entry name" value="Rex"/>
    <property type="match status" value="1"/>
</dbReference>
<evidence type="ECO:0000313" key="9">
    <source>
        <dbReference type="EMBL" id="WRP18967.1"/>
    </source>
</evidence>
<proteinExistence type="inferred from homology"/>
<keyword evidence="5 7" id="KW-0238">DNA-binding</keyword>
<sequence length="214" mass="23942">MMRWKKISDAVVRRLPLYLRVLEEAHQSGETKLMSSHELGERAGVSPALVRKDLAWFGEFGKQGVGYEVGYLREELRKILNLDREIRIGLIGVGSLGHALVRYNQQRYAEDSHFNLHIVALFDNDPSKVHRQLDGMLIHPIDALAEVTKQERLQMAIVTVPAAAAQQVADRCVEAGIRAILNFAPAKLVVPAGVYLANADVSLEMQRLAYYLGE</sequence>
<protein>
    <recommendedName>
        <fullName evidence="7">Redox-sensing transcriptional repressor Rex</fullName>
    </recommendedName>
</protein>
<dbReference type="InterPro" id="IPR022876">
    <property type="entry name" value="Tscrpt_rep_Rex"/>
</dbReference>
<gene>
    <name evidence="7" type="primary">rex</name>
    <name evidence="9" type="ORF">U7230_11585</name>
</gene>
<evidence type="ECO:0000256" key="6">
    <source>
        <dbReference type="ARBA" id="ARBA00023163"/>
    </source>
</evidence>
<dbReference type="PANTHER" id="PTHR35786:SF1">
    <property type="entry name" value="REDOX-SENSING TRANSCRIPTIONAL REPRESSOR REX 1"/>
    <property type="match status" value="1"/>
</dbReference>
<dbReference type="SUPFAM" id="SSF46785">
    <property type="entry name" value="Winged helix' DNA-binding domain"/>
    <property type="match status" value="1"/>
</dbReference>
<dbReference type="SUPFAM" id="SSF51735">
    <property type="entry name" value="NAD(P)-binding Rossmann-fold domains"/>
    <property type="match status" value="1"/>
</dbReference>
<dbReference type="Gene3D" id="3.40.50.720">
    <property type="entry name" value="NAD(P)-binding Rossmann-like Domain"/>
    <property type="match status" value="1"/>
</dbReference>
<keyword evidence="10" id="KW-1185">Reference proteome</keyword>
<comment type="subcellular location">
    <subcellularLocation>
        <location evidence="7">Cytoplasm</location>
    </subcellularLocation>
</comment>
<comment type="similarity">
    <text evidence="7">Belongs to the transcriptional regulatory Rex family.</text>
</comment>
<dbReference type="Pfam" id="PF02629">
    <property type="entry name" value="CoA_binding"/>
    <property type="match status" value="1"/>
</dbReference>
<comment type="subunit">
    <text evidence="7">Homodimer.</text>
</comment>
<dbReference type="InterPro" id="IPR036388">
    <property type="entry name" value="WH-like_DNA-bd_sf"/>
</dbReference>
<evidence type="ECO:0000256" key="7">
    <source>
        <dbReference type="HAMAP-Rule" id="MF_01131"/>
    </source>
</evidence>
<dbReference type="InterPro" id="IPR009718">
    <property type="entry name" value="Rex_DNA-bd_C_dom"/>
</dbReference>
<evidence type="ECO:0000313" key="10">
    <source>
        <dbReference type="Proteomes" id="UP001332192"/>
    </source>
</evidence>
<keyword evidence="6 7" id="KW-0804">Transcription</keyword>
<dbReference type="EMBL" id="CP141615">
    <property type="protein sequence ID" value="WRP18967.1"/>
    <property type="molecule type" value="Genomic_DNA"/>
</dbReference>
<keyword evidence="4 7" id="KW-0520">NAD</keyword>
<keyword evidence="1 7" id="KW-0963">Cytoplasm</keyword>
<dbReference type="InterPro" id="IPR036291">
    <property type="entry name" value="NAD(P)-bd_dom_sf"/>
</dbReference>
<dbReference type="NCBIfam" id="NF003995">
    <property type="entry name" value="PRK05472.2-4"/>
    <property type="match status" value="1"/>
</dbReference>
<dbReference type="PANTHER" id="PTHR35786">
    <property type="entry name" value="REDOX-SENSING TRANSCRIPTIONAL REPRESSOR REX"/>
    <property type="match status" value="1"/>
</dbReference>
<evidence type="ECO:0000259" key="8">
    <source>
        <dbReference type="SMART" id="SM00881"/>
    </source>
</evidence>
<evidence type="ECO:0000256" key="2">
    <source>
        <dbReference type="ARBA" id="ARBA00022491"/>
    </source>
</evidence>
<keyword evidence="2 7" id="KW-0678">Repressor</keyword>
<dbReference type="SMART" id="SM00881">
    <property type="entry name" value="CoA_binding"/>
    <property type="match status" value="1"/>
</dbReference>
<evidence type="ECO:0000256" key="1">
    <source>
        <dbReference type="ARBA" id="ARBA00022490"/>
    </source>
</evidence>
<evidence type="ECO:0000256" key="4">
    <source>
        <dbReference type="ARBA" id="ARBA00023027"/>
    </source>
</evidence>
<feature type="binding site" evidence="7">
    <location>
        <begin position="92"/>
        <end position="97"/>
    </location>
    <ligand>
        <name>NAD(+)</name>
        <dbReference type="ChEBI" id="CHEBI:57540"/>
    </ligand>
</feature>
<dbReference type="InterPro" id="IPR036390">
    <property type="entry name" value="WH_DNA-bd_sf"/>
</dbReference>
<accession>A0ABZ1C4N8</accession>
<keyword evidence="3 7" id="KW-0805">Transcription regulation</keyword>
<comment type="function">
    <text evidence="7">Modulates transcription in response to changes in cellular NADH/NAD(+) redox state.</text>
</comment>